<gene>
    <name evidence="4" type="ORF">FHX46_003338</name>
</gene>
<keyword evidence="1" id="KW-0285">Flavoprotein</keyword>
<comment type="caution">
    <text evidence="4">The sequence shown here is derived from an EMBL/GenBank/DDBJ whole genome shotgun (WGS) entry which is preliminary data.</text>
</comment>
<keyword evidence="4" id="KW-0223">Dioxygenase</keyword>
<name>A0ABX0SV09_9PSEU</name>
<dbReference type="InterPro" id="IPR013785">
    <property type="entry name" value="Aldolase_TIM"/>
</dbReference>
<dbReference type="PANTHER" id="PTHR32332:SF20">
    <property type="entry name" value="2-NITROPROPANE DIOXYGENASE-LIKE PROTEIN"/>
    <property type="match status" value="1"/>
</dbReference>
<dbReference type="SUPFAM" id="SSF51412">
    <property type="entry name" value="Inosine monophosphate dehydrogenase (IMPDH)"/>
    <property type="match status" value="1"/>
</dbReference>
<dbReference type="Gene3D" id="3.20.20.70">
    <property type="entry name" value="Aldolase class I"/>
    <property type="match status" value="1"/>
</dbReference>
<keyword evidence="2" id="KW-0288">FMN</keyword>
<evidence type="ECO:0000256" key="2">
    <source>
        <dbReference type="ARBA" id="ARBA00022643"/>
    </source>
</evidence>
<accession>A0ABX0SV09</accession>
<evidence type="ECO:0000256" key="3">
    <source>
        <dbReference type="ARBA" id="ARBA00023002"/>
    </source>
</evidence>
<dbReference type="EMBL" id="JAANOU010000001">
    <property type="protein sequence ID" value="NIH80808.1"/>
    <property type="molecule type" value="Genomic_DNA"/>
</dbReference>
<dbReference type="PANTHER" id="PTHR32332">
    <property type="entry name" value="2-NITROPROPANE DIOXYGENASE"/>
    <property type="match status" value="1"/>
</dbReference>
<dbReference type="Pfam" id="PF03060">
    <property type="entry name" value="NMO"/>
    <property type="match status" value="1"/>
</dbReference>
<dbReference type="InterPro" id="IPR004136">
    <property type="entry name" value="NMO"/>
</dbReference>
<keyword evidence="5" id="KW-1185">Reference proteome</keyword>
<evidence type="ECO:0000313" key="5">
    <source>
        <dbReference type="Proteomes" id="UP000754495"/>
    </source>
</evidence>
<evidence type="ECO:0000256" key="1">
    <source>
        <dbReference type="ARBA" id="ARBA00022630"/>
    </source>
</evidence>
<reference evidence="4 5" key="1">
    <citation type="submission" date="2020-03" db="EMBL/GenBank/DDBJ databases">
        <title>Sequencing the genomes of 1000 actinobacteria strains.</title>
        <authorList>
            <person name="Klenk H.-P."/>
        </authorList>
    </citation>
    <scope>NUCLEOTIDE SEQUENCE [LARGE SCALE GENOMIC DNA]</scope>
    <source>
        <strain evidence="4 5">DSM 45668</strain>
    </source>
</reference>
<dbReference type="Proteomes" id="UP000754495">
    <property type="component" value="Unassembled WGS sequence"/>
</dbReference>
<keyword evidence="3" id="KW-0560">Oxidoreductase</keyword>
<protein>
    <submittedName>
        <fullName evidence="4">NAD(P)H-dependent flavin oxidoreductase YrpB (Nitropropane dioxygenase family)</fullName>
    </submittedName>
</protein>
<dbReference type="GO" id="GO:0051213">
    <property type="term" value="F:dioxygenase activity"/>
    <property type="evidence" value="ECO:0007669"/>
    <property type="project" value="UniProtKB-KW"/>
</dbReference>
<organism evidence="4 5">
    <name type="scientific">Amycolatopsis viridis</name>
    <dbReference type="NCBI Taxonomy" id="185678"/>
    <lineage>
        <taxon>Bacteria</taxon>
        <taxon>Bacillati</taxon>
        <taxon>Actinomycetota</taxon>
        <taxon>Actinomycetes</taxon>
        <taxon>Pseudonocardiales</taxon>
        <taxon>Pseudonocardiaceae</taxon>
        <taxon>Amycolatopsis</taxon>
    </lineage>
</organism>
<proteinExistence type="predicted"/>
<sequence length="357" mass="37508">MTPKLRTRATELFGVEHPIVQTGMGYVSDARLTAATAAAGGLGILSAGLLSYAELSAAIDAVRERTDRPFGVNVRADQPDVVQRIDLMARKGVKVASFALAPKPELIARCKDAGLVVVPSIGARRHAEKVAAWGADAVIVQGGEGGGHTGGVPTSLLLPQVCDAVDIVVIGAGGFFDGRGLVSALAYGADGIAMGTRFLLTKDSPVAQAVKEVYLGKTVDDTVLTTQIDGVPQRVLRGRTIEALERTSGPGRLLRAARNAVAFRKMSGTPYLDMVREGLAMRKAHGLSWSQVVMAANAPMLYRTALLEGRHDVGVMATGQVVGLIDDLPSSAELIDRIMTQATEVLRNLPDTHTGEA</sequence>
<dbReference type="CDD" id="cd04730">
    <property type="entry name" value="NPD_like"/>
    <property type="match status" value="1"/>
</dbReference>
<evidence type="ECO:0000313" key="4">
    <source>
        <dbReference type="EMBL" id="NIH80808.1"/>
    </source>
</evidence>